<proteinExistence type="predicted"/>
<reference evidence="3" key="1">
    <citation type="submission" date="2025-08" db="UniProtKB">
        <authorList>
            <consortium name="RefSeq"/>
        </authorList>
    </citation>
    <scope>IDENTIFICATION</scope>
</reference>
<evidence type="ECO:0000313" key="3">
    <source>
        <dbReference type="RefSeq" id="XP_065673808.1"/>
    </source>
</evidence>
<dbReference type="Proteomes" id="UP001652625">
    <property type="component" value="Chromosome 14"/>
</dbReference>
<sequence length="123" mass="15060">MKQYIKNRYIKNCGCYGENINEGTICYHELLLTKEEEKDLQELMEMEELTEEGYEKYLEQLVQEMEEESDDIEELKLQMLEEEMEKEVEEIEKEMHEILDEMDWEQYVIDVINKMDNLPELYL</sequence>
<feature type="coiled-coil region" evidence="1">
    <location>
        <begin position="51"/>
        <end position="101"/>
    </location>
</feature>
<accession>A0ABM4DH62</accession>
<keyword evidence="2" id="KW-1185">Reference proteome</keyword>
<keyword evidence="1" id="KW-0175">Coiled coil</keyword>
<gene>
    <name evidence="3" type="primary">LOC136090791</name>
</gene>
<organism evidence="2 3">
    <name type="scientific">Hydra vulgaris</name>
    <name type="common">Hydra</name>
    <name type="synonym">Hydra attenuata</name>
    <dbReference type="NCBI Taxonomy" id="6087"/>
    <lineage>
        <taxon>Eukaryota</taxon>
        <taxon>Metazoa</taxon>
        <taxon>Cnidaria</taxon>
        <taxon>Hydrozoa</taxon>
        <taxon>Hydroidolina</taxon>
        <taxon>Anthoathecata</taxon>
        <taxon>Aplanulata</taxon>
        <taxon>Hydridae</taxon>
        <taxon>Hydra</taxon>
    </lineage>
</organism>
<evidence type="ECO:0000256" key="1">
    <source>
        <dbReference type="SAM" id="Coils"/>
    </source>
</evidence>
<name>A0ABM4DH62_HYDVU</name>
<evidence type="ECO:0000313" key="2">
    <source>
        <dbReference type="Proteomes" id="UP001652625"/>
    </source>
</evidence>
<dbReference type="GeneID" id="136090791"/>
<protein>
    <submittedName>
        <fullName evidence="3">Uncharacterized protein LOC136090791</fullName>
    </submittedName>
</protein>
<dbReference type="RefSeq" id="XP_065673808.1">
    <property type="nucleotide sequence ID" value="XM_065817736.1"/>
</dbReference>